<dbReference type="NCBIfam" id="TIGR01266">
    <property type="entry name" value="fum_ac_acetase"/>
    <property type="match status" value="1"/>
</dbReference>
<dbReference type="PANTHER" id="PTHR43069:SF2">
    <property type="entry name" value="FUMARYLACETOACETASE"/>
    <property type="match status" value="1"/>
</dbReference>
<evidence type="ECO:0000256" key="10">
    <source>
        <dbReference type="PIRSR" id="PIRSR605959-1"/>
    </source>
</evidence>
<feature type="binding site" evidence="11">
    <location>
        <position position="375"/>
    </location>
    <ligand>
        <name>substrate</name>
    </ligand>
</feature>
<keyword evidence="9 13" id="KW-0585">Phenylalanine catabolism</keyword>
<dbReference type="AlphaFoldDB" id="M2NMU8"/>
<dbReference type="GO" id="GO:0006559">
    <property type="term" value="P:L-phenylalanine catabolic process"/>
    <property type="evidence" value="ECO:0007669"/>
    <property type="project" value="UniProtKB-UniRule"/>
</dbReference>
<feature type="active site" description="Proton acceptor" evidence="10">
    <location>
        <position position="144"/>
    </location>
</feature>
<dbReference type="OMA" id="YSNINHA"/>
<dbReference type="KEGG" id="bcom:BAUCODRAFT_60763"/>
<feature type="domain" description="Fumarylacetoacetase N-terminal" evidence="15">
    <location>
        <begin position="19"/>
        <end position="129"/>
    </location>
</feature>
<dbReference type="GeneID" id="19115856"/>
<dbReference type="Proteomes" id="UP000011761">
    <property type="component" value="Unassembled WGS sequence"/>
</dbReference>
<evidence type="ECO:0000313" key="17">
    <source>
        <dbReference type="Proteomes" id="UP000011761"/>
    </source>
</evidence>
<feature type="binding site" evidence="12">
    <location>
        <position position="266"/>
    </location>
    <ligand>
        <name>Mg(2+)</name>
        <dbReference type="ChEBI" id="CHEBI:18420"/>
    </ligand>
</feature>
<organism evidence="16 17">
    <name type="scientific">Baudoinia panamericana (strain UAMH 10762)</name>
    <name type="common">Angels' share fungus</name>
    <name type="synonym">Baudoinia compniacensis (strain UAMH 10762)</name>
    <dbReference type="NCBI Taxonomy" id="717646"/>
    <lineage>
        <taxon>Eukaryota</taxon>
        <taxon>Fungi</taxon>
        <taxon>Dikarya</taxon>
        <taxon>Ascomycota</taxon>
        <taxon>Pezizomycotina</taxon>
        <taxon>Dothideomycetes</taxon>
        <taxon>Dothideomycetidae</taxon>
        <taxon>Mycosphaerellales</taxon>
        <taxon>Teratosphaeriaceae</taxon>
        <taxon>Baudoinia</taxon>
    </lineage>
</organism>
<dbReference type="GO" id="GO:0046872">
    <property type="term" value="F:metal ion binding"/>
    <property type="evidence" value="ECO:0007669"/>
    <property type="project" value="UniProtKB-UniRule"/>
</dbReference>
<feature type="binding site" evidence="11">
    <location>
        <position position="257"/>
    </location>
    <ligand>
        <name>substrate</name>
    </ligand>
</feature>
<evidence type="ECO:0000256" key="13">
    <source>
        <dbReference type="RuleBase" id="RU366008"/>
    </source>
</evidence>
<evidence type="ECO:0000256" key="5">
    <source>
        <dbReference type="ARBA" id="ARBA00022801"/>
    </source>
</evidence>
<dbReference type="EC" id="3.7.1.2" evidence="3 13"/>
<feature type="binding site" evidence="11">
    <location>
        <position position="253"/>
    </location>
    <ligand>
        <name>substrate</name>
    </ligand>
</feature>
<feature type="binding site" evidence="11">
    <location>
        <position position="139"/>
    </location>
    <ligand>
        <name>substrate</name>
    </ligand>
</feature>
<feature type="binding site" evidence="11">
    <location>
        <position position="153"/>
    </location>
    <ligand>
        <name>substrate</name>
    </ligand>
</feature>
<dbReference type="STRING" id="717646.M2NMU8"/>
<protein>
    <recommendedName>
        <fullName evidence="3 13">Fumarylacetoacetase</fullName>
        <ecNumber evidence="3 13">3.7.1.2</ecNumber>
    </recommendedName>
    <alternativeName>
        <fullName evidence="13">Fumarylacetoacetate hydrolase</fullName>
    </alternativeName>
</protein>
<evidence type="ECO:0000256" key="9">
    <source>
        <dbReference type="ARBA" id="ARBA00023232"/>
    </source>
</evidence>
<dbReference type="GO" id="GO:0006572">
    <property type="term" value="P:L-tyrosine catabolic process"/>
    <property type="evidence" value="ECO:0007669"/>
    <property type="project" value="UniProtKB-UniRule"/>
</dbReference>
<comment type="cofactor">
    <cofactor evidence="13">
        <name>Mg(2+)</name>
        <dbReference type="ChEBI" id="CHEBI:18420"/>
    </cofactor>
    <cofactor evidence="13">
        <name>Ca(2+)</name>
        <dbReference type="ChEBI" id="CHEBI:29108"/>
    </cofactor>
</comment>
<keyword evidence="8 13" id="KW-0828">Tyrosine catabolism</keyword>
<dbReference type="RefSeq" id="XP_007671700.1">
    <property type="nucleotide sequence ID" value="XM_007673510.1"/>
</dbReference>
<feature type="domain" description="Fumarylacetoacetase-like C-terminal" evidence="14">
    <location>
        <begin position="151"/>
        <end position="419"/>
    </location>
</feature>
<dbReference type="SUPFAM" id="SSF63433">
    <property type="entry name" value="Fumarylacetoacetate hydrolase, FAH, N-terminal domain"/>
    <property type="match status" value="1"/>
</dbReference>
<evidence type="ECO:0000256" key="8">
    <source>
        <dbReference type="ARBA" id="ARBA00022878"/>
    </source>
</evidence>
<evidence type="ECO:0000259" key="14">
    <source>
        <dbReference type="Pfam" id="PF01557"/>
    </source>
</evidence>
<sequence>MASSSSWLDIDEASEFSLANLPFGIVSRAGCWEEPRPAIALGTYVVSLRDLAERNGFAECPDAIPHLAVFTAGSLNNMAAIGRPFSQTLRTYIRDLLVTDTPYPHLLRDNHELRSSAIQPRKECQMHMPMEIGDYTDFYVGLNHAYNVGVLFRGPQNALQPNYTHLPVGYHGRASTVRISGAPVRRPRGQILPMPGATEPIFAASRKLDVELELAAFVCRTNGTDGRPIPIAEAEQYIFGFVLMNDWSARDIQAFEYVPLGPFNSKNFCTTISPWVVTVDALEPFRCDSRIDAARTQKLLPYLDERRATGRRSFYDIRLEMVLTPAQQGNSGLRKAHVVTNTNAANLLFSFPQMLAHHSVGGCEMRVGDLLGSGTISGPDTGSMGSLLEITENGKTPLTLGEGISRCFLEDGDEVNIKGVAGQLGAYVGFGDCSGIILAANNE</sequence>
<keyword evidence="6 12" id="KW-0106">Calcium</keyword>
<dbReference type="GO" id="GO:0004334">
    <property type="term" value="F:fumarylacetoacetase activity"/>
    <property type="evidence" value="ECO:0007669"/>
    <property type="project" value="UniProtKB-UniRule"/>
</dbReference>
<keyword evidence="5 13" id="KW-0378">Hydrolase</keyword>
<evidence type="ECO:0000256" key="3">
    <source>
        <dbReference type="ARBA" id="ARBA00012094"/>
    </source>
</evidence>
<evidence type="ECO:0000256" key="12">
    <source>
        <dbReference type="PIRSR" id="PIRSR605959-3"/>
    </source>
</evidence>
<dbReference type="eggNOG" id="KOG2843">
    <property type="taxonomic scope" value="Eukaryota"/>
</dbReference>
<reference evidence="16 17" key="1">
    <citation type="journal article" date="2012" name="PLoS Pathog.">
        <title>Diverse lifestyles and strategies of plant pathogenesis encoded in the genomes of eighteen Dothideomycetes fungi.</title>
        <authorList>
            <person name="Ohm R.A."/>
            <person name="Feau N."/>
            <person name="Henrissat B."/>
            <person name="Schoch C.L."/>
            <person name="Horwitz B.A."/>
            <person name="Barry K.W."/>
            <person name="Condon B.J."/>
            <person name="Copeland A.C."/>
            <person name="Dhillon B."/>
            <person name="Glaser F."/>
            <person name="Hesse C.N."/>
            <person name="Kosti I."/>
            <person name="LaButti K."/>
            <person name="Lindquist E.A."/>
            <person name="Lucas S."/>
            <person name="Salamov A.A."/>
            <person name="Bradshaw R.E."/>
            <person name="Ciuffetti L."/>
            <person name="Hamelin R.C."/>
            <person name="Kema G.H.J."/>
            <person name="Lawrence C."/>
            <person name="Scott J.A."/>
            <person name="Spatafora J.W."/>
            <person name="Turgeon B.G."/>
            <person name="de Wit P.J.G.M."/>
            <person name="Zhong S."/>
            <person name="Goodwin S.B."/>
            <person name="Grigoriev I.V."/>
        </authorList>
    </citation>
    <scope>NUCLEOTIDE SEQUENCE [LARGE SCALE GENOMIC DNA]</scope>
    <source>
        <strain evidence="16 17">UAMH 10762</strain>
    </source>
</reference>
<comment type="pathway">
    <text evidence="1 13">Amino-acid degradation; L-phenylalanine degradation; acetoacetate and fumarate from L-phenylalanine: step 6/6.</text>
</comment>
<dbReference type="HOGENOM" id="CLU_026207_2_0_1"/>
<dbReference type="Gene3D" id="3.90.850.10">
    <property type="entry name" value="Fumarylacetoacetase-like, C-terminal domain"/>
    <property type="match status" value="1"/>
</dbReference>
<evidence type="ECO:0000256" key="6">
    <source>
        <dbReference type="ARBA" id="ARBA00022837"/>
    </source>
</evidence>
<dbReference type="Gene3D" id="2.30.30.230">
    <property type="entry name" value="Fumarylacetoacetase, N-terminal domain"/>
    <property type="match status" value="1"/>
</dbReference>
<evidence type="ECO:0000256" key="2">
    <source>
        <dbReference type="ARBA" id="ARBA00010211"/>
    </source>
</evidence>
<dbReference type="PANTHER" id="PTHR43069">
    <property type="entry name" value="FUMARYLACETOACETASE"/>
    <property type="match status" value="1"/>
</dbReference>
<dbReference type="GO" id="GO:1902000">
    <property type="term" value="P:homogentisate catabolic process"/>
    <property type="evidence" value="ECO:0007669"/>
    <property type="project" value="TreeGrafter"/>
</dbReference>
<keyword evidence="17" id="KW-1185">Reference proteome</keyword>
<dbReference type="FunFam" id="3.90.850.10:FF:000009">
    <property type="entry name" value="Fumarylacetoacetase"/>
    <property type="match status" value="1"/>
</dbReference>
<evidence type="ECO:0000313" key="16">
    <source>
        <dbReference type="EMBL" id="EMD00516.1"/>
    </source>
</evidence>
<evidence type="ECO:0000259" key="15">
    <source>
        <dbReference type="Pfam" id="PF09298"/>
    </source>
</evidence>
<dbReference type="SUPFAM" id="SSF56529">
    <property type="entry name" value="FAH"/>
    <property type="match status" value="1"/>
</dbReference>
<evidence type="ECO:0000256" key="1">
    <source>
        <dbReference type="ARBA" id="ARBA00004782"/>
    </source>
</evidence>
<dbReference type="InterPro" id="IPR011234">
    <property type="entry name" value="Fumarylacetoacetase-like_C"/>
</dbReference>
<accession>M2NMU8</accession>
<keyword evidence="4 12" id="KW-0479">Metal-binding</keyword>
<name>M2NMU8_BAUPA</name>
<evidence type="ECO:0000256" key="4">
    <source>
        <dbReference type="ARBA" id="ARBA00022723"/>
    </source>
</evidence>
<evidence type="ECO:0000256" key="7">
    <source>
        <dbReference type="ARBA" id="ARBA00022842"/>
    </source>
</evidence>
<dbReference type="InterPro" id="IPR036462">
    <property type="entry name" value="Fumarylacetoacetase_N_sf"/>
</dbReference>
<dbReference type="EMBL" id="KB445550">
    <property type="protein sequence ID" value="EMD00516.1"/>
    <property type="molecule type" value="Genomic_DNA"/>
</dbReference>
<evidence type="ECO:0000256" key="11">
    <source>
        <dbReference type="PIRSR" id="PIRSR605959-2"/>
    </source>
</evidence>
<dbReference type="UniPathway" id="UPA00139">
    <property type="reaction ID" value="UER00341"/>
</dbReference>
<feature type="binding site" evidence="12">
    <location>
        <position position="270"/>
    </location>
    <ligand>
        <name>Mg(2+)</name>
        <dbReference type="ChEBI" id="CHEBI:18420"/>
    </ligand>
</feature>
<proteinExistence type="inferred from homology"/>
<feature type="binding site" evidence="12">
    <location>
        <position position="211"/>
    </location>
    <ligand>
        <name>Ca(2+)</name>
        <dbReference type="ChEBI" id="CHEBI:29108"/>
    </ligand>
</feature>
<feature type="binding site" evidence="12">
    <location>
        <position position="137"/>
    </location>
    <ligand>
        <name>Ca(2+)</name>
        <dbReference type="ChEBI" id="CHEBI:29108"/>
    </ligand>
</feature>
<feature type="binding site" evidence="12">
    <location>
        <position position="246"/>
    </location>
    <ligand>
        <name>Ca(2+)</name>
        <dbReference type="ChEBI" id="CHEBI:29108"/>
    </ligand>
</feature>
<dbReference type="InterPro" id="IPR005959">
    <property type="entry name" value="Fumarylacetoacetase"/>
</dbReference>
<dbReference type="Pfam" id="PF09298">
    <property type="entry name" value="FAA_hydrolase_N"/>
    <property type="match status" value="1"/>
</dbReference>
<dbReference type="Pfam" id="PF01557">
    <property type="entry name" value="FAA_hydrolase"/>
    <property type="match status" value="1"/>
</dbReference>
<dbReference type="OrthoDB" id="9971669at2759"/>
<feature type="binding site" evidence="12">
    <location>
        <position position="213"/>
    </location>
    <ligand>
        <name>Ca(2+)</name>
        <dbReference type="ChEBI" id="CHEBI:29108"/>
    </ligand>
</feature>
<comment type="catalytic activity">
    <reaction evidence="13">
        <text>4-fumarylacetoacetate + H2O = acetoacetate + fumarate + H(+)</text>
        <dbReference type="Rhea" id="RHEA:10244"/>
        <dbReference type="ChEBI" id="CHEBI:13705"/>
        <dbReference type="ChEBI" id="CHEBI:15377"/>
        <dbReference type="ChEBI" id="CHEBI:15378"/>
        <dbReference type="ChEBI" id="CHEBI:18034"/>
        <dbReference type="ChEBI" id="CHEBI:29806"/>
        <dbReference type="EC" id="3.7.1.2"/>
    </reaction>
</comment>
<dbReference type="InterPro" id="IPR036663">
    <property type="entry name" value="Fumarylacetoacetase_C_sf"/>
</dbReference>
<dbReference type="InterPro" id="IPR015377">
    <property type="entry name" value="Fumarylacetoacetase_N"/>
</dbReference>
<comment type="similarity">
    <text evidence="2 13">Belongs to the FAH family.</text>
</comment>
<feature type="binding site" evidence="12">
    <location>
        <position position="246"/>
    </location>
    <ligand>
        <name>Mg(2+)</name>
        <dbReference type="ChEBI" id="CHEBI:18420"/>
    </ligand>
</feature>
<keyword evidence="7 12" id="KW-0460">Magnesium</keyword>
<gene>
    <name evidence="16" type="ORF">BAUCODRAFT_60763</name>
</gene>